<feature type="region of interest" description="Disordered" evidence="4">
    <location>
        <begin position="13"/>
        <end position="34"/>
    </location>
</feature>
<dbReference type="Pfam" id="PF01926">
    <property type="entry name" value="MMR_HSR1"/>
    <property type="match status" value="1"/>
</dbReference>
<dbReference type="PROSITE" id="PS51710">
    <property type="entry name" value="G_OBG"/>
    <property type="match status" value="1"/>
</dbReference>
<protein>
    <submittedName>
        <fullName evidence="7">GTPase of the mitochondrial inner membrane that associates with the large ribosomal subunit</fullName>
        <ecNumber evidence="7">1.14.11.27</ecNumber>
    </submittedName>
</protein>
<dbReference type="GO" id="GO:0140680">
    <property type="term" value="F:histone H3K36me/H3K36me2 demethylase activity"/>
    <property type="evidence" value="ECO:0007669"/>
    <property type="project" value="UniProtKB-EC"/>
</dbReference>
<dbReference type="OrthoDB" id="347018at2759"/>
<dbReference type="InterPro" id="IPR036726">
    <property type="entry name" value="GTP1_OBG_dom_sf"/>
</dbReference>
<dbReference type="PRINTS" id="PR00326">
    <property type="entry name" value="GTP1OBG"/>
</dbReference>
<dbReference type="CDD" id="cd01898">
    <property type="entry name" value="Obg"/>
    <property type="match status" value="1"/>
</dbReference>
<keyword evidence="3" id="KW-0342">GTP-binding</keyword>
<accession>A0A9W8BGX1</accession>
<comment type="similarity">
    <text evidence="1">Belongs to the TRAFAC class OBG-HflX-like GTPase superfamily. OBG GTPase family.</text>
</comment>
<dbReference type="EC" id="1.14.11.27" evidence="7"/>
<evidence type="ECO:0000313" key="8">
    <source>
        <dbReference type="Proteomes" id="UP001150907"/>
    </source>
</evidence>
<keyword evidence="8" id="KW-1185">Reference proteome</keyword>
<dbReference type="GO" id="GO:0005739">
    <property type="term" value="C:mitochondrion"/>
    <property type="evidence" value="ECO:0007669"/>
    <property type="project" value="TreeGrafter"/>
</dbReference>
<evidence type="ECO:0000256" key="3">
    <source>
        <dbReference type="ARBA" id="ARBA00023134"/>
    </source>
</evidence>
<feature type="domain" description="Obg" evidence="6">
    <location>
        <begin position="36"/>
        <end position="256"/>
    </location>
</feature>
<feature type="domain" description="OBG-type G" evidence="5">
    <location>
        <begin position="257"/>
        <end position="424"/>
    </location>
</feature>
<dbReference type="InterPro" id="IPR006169">
    <property type="entry name" value="GTP1_OBG_dom"/>
</dbReference>
<dbReference type="InterPro" id="IPR045086">
    <property type="entry name" value="OBG_GTPase"/>
</dbReference>
<dbReference type="SUPFAM" id="SSF52540">
    <property type="entry name" value="P-loop containing nucleoside triphosphate hydrolases"/>
    <property type="match status" value="1"/>
</dbReference>
<dbReference type="GO" id="GO:0000287">
    <property type="term" value="F:magnesium ion binding"/>
    <property type="evidence" value="ECO:0007669"/>
    <property type="project" value="InterPro"/>
</dbReference>
<dbReference type="PANTHER" id="PTHR11702">
    <property type="entry name" value="DEVELOPMENTALLY REGULATED GTP-BINDING PROTEIN-RELATED"/>
    <property type="match status" value="1"/>
</dbReference>
<keyword evidence="7" id="KW-0560">Oxidoreductase</keyword>
<dbReference type="Proteomes" id="UP001150907">
    <property type="component" value="Unassembled WGS sequence"/>
</dbReference>
<dbReference type="PANTHER" id="PTHR11702:SF31">
    <property type="entry name" value="MITOCHONDRIAL RIBOSOME-ASSOCIATED GTPASE 2"/>
    <property type="match status" value="1"/>
</dbReference>
<dbReference type="InterPro" id="IPR031167">
    <property type="entry name" value="G_OBG"/>
</dbReference>
<dbReference type="Pfam" id="PF01018">
    <property type="entry name" value="GTP1_OBG"/>
    <property type="match status" value="2"/>
</dbReference>
<evidence type="ECO:0000256" key="4">
    <source>
        <dbReference type="SAM" id="MobiDB-lite"/>
    </source>
</evidence>
<dbReference type="AlphaFoldDB" id="A0A9W8BGX1"/>
<proteinExistence type="inferred from homology"/>
<dbReference type="Gene3D" id="2.70.210.12">
    <property type="entry name" value="GTP1/OBG domain"/>
    <property type="match status" value="1"/>
</dbReference>
<comment type="caution">
    <text evidence="7">The sequence shown here is derived from an EMBL/GenBank/DDBJ whole genome shotgun (WGS) entry which is preliminary data.</text>
</comment>
<sequence length="437" mass="47049">MWRHGLAAVRNSSRRLGQRRCEHTAGRSDGERRSGRNFVDRMRCTVVGGTGGNGCVSFFRDARVSRGPADGGDGGSGGDVWLEADSSETSLSCVKQWLRAQAGGHGRGKSMHGASGSDLTVRVPRGTVVREMAAGDRGALPKLVEPRDRGFLAELAAQVAPPDREEQFVHYPRWEERNDVRAVRVPAEFRAFRRAAAHGPEVSADLTQHGQRVRVAAGGLGGLGNPHFSAGATQAHYALRGLAGHVRVLDLELKTIADVGLVGMPNAGKSTLLRAISNAHPRVAPYAFTTLNPYIGTVSYADAHQITVADIPGLVPDAHRNVGLGHAFLRHVERCSLLVFVVDVTRPEPWRDLQVLRHELDCFRPGLSARPSLVLCNKADAGKAARSNYERWLRMPPAMPLVPVSALLGKNVAKATHIVRHMLENPGGSGDLDTIAA</sequence>
<dbReference type="GO" id="GO:0003924">
    <property type="term" value="F:GTPase activity"/>
    <property type="evidence" value="ECO:0007669"/>
    <property type="project" value="InterPro"/>
</dbReference>
<dbReference type="GO" id="GO:0005525">
    <property type="term" value="F:GTP binding"/>
    <property type="evidence" value="ECO:0007669"/>
    <property type="project" value="UniProtKB-KW"/>
</dbReference>
<evidence type="ECO:0000313" key="7">
    <source>
        <dbReference type="EMBL" id="KAJ2007312.1"/>
    </source>
</evidence>
<reference evidence="7" key="1">
    <citation type="submission" date="2022-07" db="EMBL/GenBank/DDBJ databases">
        <title>Phylogenomic reconstructions and comparative analyses of Kickxellomycotina fungi.</title>
        <authorList>
            <person name="Reynolds N.K."/>
            <person name="Stajich J.E."/>
            <person name="Barry K."/>
            <person name="Grigoriev I.V."/>
            <person name="Crous P."/>
            <person name="Smith M.E."/>
        </authorList>
    </citation>
    <scope>NUCLEOTIDE SEQUENCE</scope>
    <source>
        <strain evidence="7">IMI 214461</strain>
    </source>
</reference>
<dbReference type="InterPro" id="IPR014100">
    <property type="entry name" value="GTP-bd_Obg/CgtA"/>
</dbReference>
<dbReference type="EMBL" id="JANBQF010000030">
    <property type="protein sequence ID" value="KAJ2007312.1"/>
    <property type="molecule type" value="Genomic_DNA"/>
</dbReference>
<keyword evidence="2" id="KW-0547">Nucleotide-binding</keyword>
<dbReference type="InterPro" id="IPR027417">
    <property type="entry name" value="P-loop_NTPase"/>
</dbReference>
<dbReference type="PIRSF" id="PIRSF002401">
    <property type="entry name" value="GTP_bd_Obg/CgtA"/>
    <property type="match status" value="1"/>
</dbReference>
<name>A0A9W8BGX1_9FUNG</name>
<evidence type="ECO:0000259" key="6">
    <source>
        <dbReference type="PROSITE" id="PS51883"/>
    </source>
</evidence>
<organism evidence="7 8">
    <name type="scientific">Coemansia thaxteri</name>
    <dbReference type="NCBI Taxonomy" id="2663907"/>
    <lineage>
        <taxon>Eukaryota</taxon>
        <taxon>Fungi</taxon>
        <taxon>Fungi incertae sedis</taxon>
        <taxon>Zoopagomycota</taxon>
        <taxon>Kickxellomycotina</taxon>
        <taxon>Kickxellomycetes</taxon>
        <taxon>Kickxellales</taxon>
        <taxon>Kickxellaceae</taxon>
        <taxon>Coemansia</taxon>
    </lineage>
</organism>
<evidence type="ECO:0000256" key="2">
    <source>
        <dbReference type="ARBA" id="ARBA00022741"/>
    </source>
</evidence>
<gene>
    <name evidence="7" type="primary">MTG2</name>
    <name evidence="7" type="ORF">H4R26_000843</name>
</gene>
<dbReference type="PROSITE" id="PS51883">
    <property type="entry name" value="OBG"/>
    <property type="match status" value="1"/>
</dbReference>
<evidence type="ECO:0000259" key="5">
    <source>
        <dbReference type="PROSITE" id="PS51710"/>
    </source>
</evidence>
<dbReference type="SUPFAM" id="SSF82051">
    <property type="entry name" value="Obg GTP-binding protein N-terminal domain"/>
    <property type="match status" value="1"/>
</dbReference>
<evidence type="ECO:0000256" key="1">
    <source>
        <dbReference type="ARBA" id="ARBA00007699"/>
    </source>
</evidence>
<dbReference type="Gene3D" id="3.40.50.300">
    <property type="entry name" value="P-loop containing nucleotide triphosphate hydrolases"/>
    <property type="match status" value="1"/>
</dbReference>
<feature type="compositionally biased region" description="Basic and acidic residues" evidence="4">
    <location>
        <begin position="19"/>
        <end position="34"/>
    </location>
</feature>
<dbReference type="GO" id="GO:0042254">
    <property type="term" value="P:ribosome biogenesis"/>
    <property type="evidence" value="ECO:0007669"/>
    <property type="project" value="UniProtKB-UniRule"/>
</dbReference>
<dbReference type="InterPro" id="IPR006073">
    <property type="entry name" value="GTP-bd"/>
</dbReference>